<sequence>MYLCIFYGNADINLQPTEPEPWGINTNASFGEARDERRVLVDLLKKYIFLRVANSMKQFGFYTSLNSKYEVFFLFSFFFGVKWLVHLVGCICS</sequence>
<keyword evidence="1" id="KW-1133">Transmembrane helix</keyword>
<organism evidence="2">
    <name type="scientific">Anguilla anguilla</name>
    <name type="common">European freshwater eel</name>
    <name type="synonym">Muraena anguilla</name>
    <dbReference type="NCBI Taxonomy" id="7936"/>
    <lineage>
        <taxon>Eukaryota</taxon>
        <taxon>Metazoa</taxon>
        <taxon>Chordata</taxon>
        <taxon>Craniata</taxon>
        <taxon>Vertebrata</taxon>
        <taxon>Euteleostomi</taxon>
        <taxon>Actinopterygii</taxon>
        <taxon>Neopterygii</taxon>
        <taxon>Teleostei</taxon>
        <taxon>Anguilliformes</taxon>
        <taxon>Anguillidae</taxon>
        <taxon>Anguilla</taxon>
    </lineage>
</organism>
<keyword evidence="1" id="KW-0472">Membrane</keyword>
<name>A0A0E9XQA4_ANGAN</name>
<accession>A0A0E9XQA4</accession>
<proteinExistence type="predicted"/>
<dbReference type="EMBL" id="GBXM01003956">
    <property type="protein sequence ID" value="JAI04622.1"/>
    <property type="molecule type" value="Transcribed_RNA"/>
</dbReference>
<reference evidence="2" key="2">
    <citation type="journal article" date="2015" name="Fish Shellfish Immunol.">
        <title>Early steps in the European eel (Anguilla anguilla)-Vibrio vulnificus interaction in the gills: Role of the RtxA13 toxin.</title>
        <authorList>
            <person name="Callol A."/>
            <person name="Pajuelo D."/>
            <person name="Ebbesson L."/>
            <person name="Teles M."/>
            <person name="MacKenzie S."/>
            <person name="Amaro C."/>
        </authorList>
    </citation>
    <scope>NUCLEOTIDE SEQUENCE</scope>
</reference>
<reference evidence="2" key="1">
    <citation type="submission" date="2014-11" db="EMBL/GenBank/DDBJ databases">
        <authorList>
            <person name="Amaro Gonzalez C."/>
        </authorList>
    </citation>
    <scope>NUCLEOTIDE SEQUENCE</scope>
</reference>
<keyword evidence="1" id="KW-0812">Transmembrane</keyword>
<dbReference type="AlphaFoldDB" id="A0A0E9XQA4"/>
<evidence type="ECO:0000313" key="2">
    <source>
        <dbReference type="EMBL" id="JAI04622.1"/>
    </source>
</evidence>
<protein>
    <submittedName>
        <fullName evidence="2">Uncharacterized protein</fullName>
    </submittedName>
</protein>
<feature type="transmembrane region" description="Helical" evidence="1">
    <location>
        <begin position="71"/>
        <end position="92"/>
    </location>
</feature>
<evidence type="ECO:0000256" key="1">
    <source>
        <dbReference type="SAM" id="Phobius"/>
    </source>
</evidence>